<comment type="caution">
    <text evidence="3">The sequence shown here is derived from an EMBL/GenBank/DDBJ whole genome shotgun (WGS) entry which is preliminary data.</text>
</comment>
<dbReference type="EMBL" id="PYWC01000004">
    <property type="protein sequence ID" value="PWW80060.1"/>
    <property type="molecule type" value="Genomic_DNA"/>
</dbReference>
<feature type="compositionally biased region" description="Basic residues" evidence="2">
    <location>
        <begin position="505"/>
        <end position="514"/>
    </location>
</feature>
<keyword evidence="4" id="KW-1185">Reference proteome</keyword>
<dbReference type="AlphaFoldDB" id="A0A317T1P9"/>
<protein>
    <submittedName>
        <fullName evidence="3">Uncharacterized protein</fullName>
    </submittedName>
</protein>
<feature type="compositionally biased region" description="Basic and acidic residues" evidence="2">
    <location>
        <begin position="695"/>
        <end position="710"/>
    </location>
</feature>
<feature type="coiled-coil region" evidence="1">
    <location>
        <begin position="915"/>
        <end position="942"/>
    </location>
</feature>
<proteinExistence type="predicted"/>
<feature type="region of interest" description="Disordered" evidence="2">
    <location>
        <begin position="451"/>
        <end position="482"/>
    </location>
</feature>
<evidence type="ECO:0000256" key="2">
    <source>
        <dbReference type="SAM" id="MobiDB-lite"/>
    </source>
</evidence>
<feature type="compositionally biased region" description="Polar residues" evidence="2">
    <location>
        <begin position="250"/>
        <end position="271"/>
    </location>
</feature>
<accession>A0A317T1P9</accession>
<gene>
    <name evidence="3" type="ORF">C7212DRAFT_340611</name>
</gene>
<evidence type="ECO:0000313" key="4">
    <source>
        <dbReference type="Proteomes" id="UP000246991"/>
    </source>
</evidence>
<keyword evidence="1" id="KW-0175">Coiled coil</keyword>
<sequence>MSHPHKNPQPPSEAALRSQLLYPLVIPPNPNGVVSAEGEESREKINPHPTSLMRAYVHQKLSILPSLFKNYDPGVQYVRDLVAQDFEPQERPTVMRVFWDAFHGLENDGKSPFPDVWMDWREQRQEALSRTIARKNFNALEETLYADQKLPAKETSRKSPFNPLSSDFTTKGEAREYAEETTGVRAVSSRQSLRAKLVDIPPRNSKGQLNLATCTPEVLGAICTIASPLSGLGRSIVQRNSISGELPEKSSISTSYLPSSEPLSRTMTGKTVDSEDFNLSKEGTSSEFHHTRRKSFDWIKMSDGSTKSYDSSKASVYLNQASDSNFGAESTKTQSYQSNASGVPSDSGGDDVGDFELRLTNFKESNPRPELRSRNFADLLLPIKEISRGQGKAVVSKSVQSSVAPPTTNSLMSVLEREDTERARIQGQASVAGVLPSKVYSPNISQELSRKSGSTISLGDSEGGAFIGTGDEPPEVSNQTQHMGNAVHSRLDEVRVPENSEFRSHHPPKIKKTNKNTSSRGLKTSAKVRPRFSLTSLPRSLSAVDKILPSGGPVKVSHLGPTPEENEVEDINNTTHAKPLMESGTHSGKAPGRWAKSSFTKAIGGILQEGVERTIPHLGRKSIPREIIGALPHSDTPPLKISSSSSTPNIIQLAVPNNHIPRSNSIPLKKLLDITNSGKHENKGKPTDLLPWEGQHSENSDNESLSDKVPRGPGGEYVAQTFPAAKDKSLPAVTISPMDQASLYGWAECTVVQACSDFLRAQKLNLDIALLGKEVKKWEDEKIRLSTGQTKRRDKVIEFMFGMEIQCRLIEGNMKYASVLYLNNPWHANISDRTLRFSGPAALNPANIISAWKAIIPSFSPRTYCIPDYLILEHFRVLEKVLGLFGPVYYDVEKFESRRSELVRYIMRAGDSKRRLLSMQKLAILREEREKAEEELLKEVGLLTIGEEE</sequence>
<evidence type="ECO:0000313" key="3">
    <source>
        <dbReference type="EMBL" id="PWW80060.1"/>
    </source>
</evidence>
<feature type="region of interest" description="Disordered" evidence="2">
    <location>
        <begin position="498"/>
        <end position="526"/>
    </location>
</feature>
<feature type="compositionally biased region" description="Polar residues" evidence="2">
    <location>
        <begin position="327"/>
        <end position="340"/>
    </location>
</feature>
<reference evidence="3 4" key="1">
    <citation type="submission" date="2018-03" db="EMBL/GenBank/DDBJ databases">
        <title>Genomes of Pezizomycetes fungi and the evolution of truffles.</title>
        <authorList>
            <person name="Murat C."/>
            <person name="Payen T."/>
            <person name="Noel B."/>
            <person name="Kuo A."/>
            <person name="Martin F.M."/>
        </authorList>
    </citation>
    <scope>NUCLEOTIDE SEQUENCE [LARGE SCALE GENOMIC DNA]</scope>
    <source>
        <strain evidence="3">091103-1</strain>
    </source>
</reference>
<feature type="region of interest" description="Disordered" evidence="2">
    <location>
        <begin position="327"/>
        <end position="350"/>
    </location>
</feature>
<feature type="region of interest" description="Disordered" evidence="2">
    <location>
        <begin position="676"/>
        <end position="712"/>
    </location>
</feature>
<dbReference type="Proteomes" id="UP000246991">
    <property type="component" value="Unassembled WGS sequence"/>
</dbReference>
<name>A0A317T1P9_9PEZI</name>
<organism evidence="3 4">
    <name type="scientific">Tuber magnatum</name>
    <name type="common">white Piedmont truffle</name>
    <dbReference type="NCBI Taxonomy" id="42249"/>
    <lineage>
        <taxon>Eukaryota</taxon>
        <taxon>Fungi</taxon>
        <taxon>Dikarya</taxon>
        <taxon>Ascomycota</taxon>
        <taxon>Pezizomycotina</taxon>
        <taxon>Pezizomycetes</taxon>
        <taxon>Pezizales</taxon>
        <taxon>Tuberaceae</taxon>
        <taxon>Tuber</taxon>
    </lineage>
</organism>
<dbReference type="OrthoDB" id="5362648at2759"/>
<evidence type="ECO:0000256" key="1">
    <source>
        <dbReference type="SAM" id="Coils"/>
    </source>
</evidence>
<feature type="region of interest" description="Disordered" evidence="2">
    <location>
        <begin position="247"/>
        <end position="286"/>
    </location>
</feature>